<reference evidence="8 9" key="1">
    <citation type="journal article" date="2020" name="Microorganisms">
        <title>Osmotic Adaptation and Compatible Solute Biosynthesis of Phototrophic Bacteria as Revealed from Genome Analyses.</title>
        <authorList>
            <person name="Imhoff J.F."/>
            <person name="Rahn T."/>
            <person name="Kunzel S."/>
            <person name="Keller A."/>
            <person name="Neulinger S.C."/>
        </authorList>
    </citation>
    <scope>NUCLEOTIDE SEQUENCE [LARGE SCALE GENOMIC DNA]</scope>
    <source>
        <strain evidence="8 9">DSM 9895</strain>
    </source>
</reference>
<feature type="transmembrane region" description="Helical" evidence="6">
    <location>
        <begin position="770"/>
        <end position="790"/>
    </location>
</feature>
<dbReference type="InterPro" id="IPR000731">
    <property type="entry name" value="SSD"/>
</dbReference>
<comment type="subcellular location">
    <subcellularLocation>
        <location evidence="1">Cell membrane</location>
        <topology evidence="1">Multi-pass membrane protein</topology>
    </subcellularLocation>
</comment>
<feature type="transmembrane region" description="Helical" evidence="6">
    <location>
        <begin position="364"/>
        <end position="385"/>
    </location>
</feature>
<keyword evidence="9" id="KW-1185">Reference proteome</keyword>
<feature type="transmembrane region" description="Helical" evidence="6">
    <location>
        <begin position="667"/>
        <end position="687"/>
    </location>
</feature>
<dbReference type="InterPro" id="IPR004869">
    <property type="entry name" value="MMPL_dom"/>
</dbReference>
<feature type="transmembrane region" description="Helical" evidence="6">
    <location>
        <begin position="297"/>
        <end position="317"/>
    </location>
</feature>
<feature type="transmembrane region" description="Helical" evidence="6">
    <location>
        <begin position="338"/>
        <end position="358"/>
    </location>
</feature>
<protein>
    <submittedName>
        <fullName evidence="8">RND transporter</fullName>
    </submittedName>
</protein>
<feature type="domain" description="SSD" evidence="7">
    <location>
        <begin position="267"/>
        <end position="392"/>
    </location>
</feature>
<dbReference type="PANTHER" id="PTHR33406">
    <property type="entry name" value="MEMBRANE PROTEIN MJ1562-RELATED"/>
    <property type="match status" value="1"/>
</dbReference>
<accession>A0ABS1DNT3</accession>
<dbReference type="SUPFAM" id="SSF82866">
    <property type="entry name" value="Multidrug efflux transporter AcrB transmembrane domain"/>
    <property type="match status" value="2"/>
</dbReference>
<feature type="transmembrane region" description="Helical" evidence="6">
    <location>
        <begin position="265"/>
        <end position="291"/>
    </location>
</feature>
<feature type="transmembrane region" description="Helical" evidence="6">
    <location>
        <begin position="693"/>
        <end position="715"/>
    </location>
</feature>
<evidence type="ECO:0000256" key="5">
    <source>
        <dbReference type="ARBA" id="ARBA00023136"/>
    </source>
</evidence>
<organism evidence="8 9">
    <name type="scientific">Rhodovibrio sodomensis</name>
    <dbReference type="NCBI Taxonomy" id="1088"/>
    <lineage>
        <taxon>Bacteria</taxon>
        <taxon>Pseudomonadati</taxon>
        <taxon>Pseudomonadota</taxon>
        <taxon>Alphaproteobacteria</taxon>
        <taxon>Rhodospirillales</taxon>
        <taxon>Rhodovibrionaceae</taxon>
        <taxon>Rhodovibrio</taxon>
    </lineage>
</organism>
<gene>
    <name evidence="8" type="ORF">CKO28_23770</name>
</gene>
<keyword evidence="5 6" id="KW-0472">Membrane</keyword>
<feature type="transmembrane region" description="Helical" evidence="6">
    <location>
        <begin position="746"/>
        <end position="764"/>
    </location>
</feature>
<sequence>MRKLSEHAAANRRVYFIAVLAVTLGLMLLAAAGTLFPRAPLLQPLTIDTDPENMLAEDAPVRVDHDRLKKVFGLHEYVVVGVVNDSHPQGVFNPEDLANIRQLTEAAKGLKFDITVDGETVQGRVVSEDIIAPSEVDNIETSGVGAVDFSYLMPSVPETQAGAIRVRERAQSIPMYDGTLVGENGKALALYIPITHKKISHAVEQKLRQQIAQFEDTGATYHITGLPVAEDRFGAEMFFQMAVSAPLAMLCVFLLLLYFFRNVKLILFSIAAAMIAVIFTMSLLVVSGFTVHIMSSMIPIFIIPIAILDDIHILSDFHDRYTPDKPRIEIIREVMGELWRPMLFTSLTTTAGFASLMLTPNPPVQVFGAFVAIGVLAAWFVTVTLRPAYLMVVSEKTLAKFGAGGSAGTDRPGSPLARGLRATGRFAGRNGKPILAATAVVIAFSAWGITKIQVNDNPIRWFESDHEIRVADRVINDHFAGSYMAYLQLRPAEGADTNSQPFKQPDMLRYLAGLQRYLERDVATVGKVSGLSDIVKTVHRELLGNQQAFRIPDSPQAVAQTILTYENSHDPDNIWNFTTPDYGRANLWLQLNSGDNKDMQKVVQAVRRYMTDNPPPAELERTWFGLTYINLVWQQKMVTGMAEALLGSFAVVLVLVTVLFRSPSWGLLAMVPLTATVVTIYGIVGWVGKDYDMPTAVLSSLSLGLAVDYAIHFLARSRQIFQRTQSWAETLPEIYEEPARAITRNIIVLGVGFLPLLASSLVPYKTVGTLISAILVLAGLATLLILPALIDQFPNHLFKKEMRHESRANAPAGGAAAGARRR</sequence>
<dbReference type="Proteomes" id="UP001296873">
    <property type="component" value="Unassembled WGS sequence"/>
</dbReference>
<dbReference type="PANTHER" id="PTHR33406:SF13">
    <property type="entry name" value="MEMBRANE PROTEIN YDFJ"/>
    <property type="match status" value="1"/>
</dbReference>
<dbReference type="Gene3D" id="1.20.1640.10">
    <property type="entry name" value="Multidrug efflux transporter AcrB transmembrane domain"/>
    <property type="match status" value="2"/>
</dbReference>
<dbReference type="EMBL" id="NRRL01000138">
    <property type="protein sequence ID" value="MBK1671030.1"/>
    <property type="molecule type" value="Genomic_DNA"/>
</dbReference>
<keyword evidence="4 6" id="KW-1133">Transmembrane helix</keyword>
<evidence type="ECO:0000256" key="3">
    <source>
        <dbReference type="ARBA" id="ARBA00022692"/>
    </source>
</evidence>
<feature type="transmembrane region" description="Helical" evidence="6">
    <location>
        <begin position="12"/>
        <end position="36"/>
    </location>
</feature>
<evidence type="ECO:0000256" key="1">
    <source>
        <dbReference type="ARBA" id="ARBA00004651"/>
    </source>
</evidence>
<evidence type="ECO:0000256" key="6">
    <source>
        <dbReference type="SAM" id="Phobius"/>
    </source>
</evidence>
<keyword evidence="2" id="KW-1003">Cell membrane</keyword>
<dbReference type="PROSITE" id="PS50156">
    <property type="entry name" value="SSD"/>
    <property type="match status" value="1"/>
</dbReference>
<feature type="transmembrane region" description="Helical" evidence="6">
    <location>
        <begin position="637"/>
        <end position="660"/>
    </location>
</feature>
<evidence type="ECO:0000313" key="9">
    <source>
        <dbReference type="Proteomes" id="UP001296873"/>
    </source>
</evidence>
<keyword evidence="3 6" id="KW-0812">Transmembrane</keyword>
<proteinExistence type="predicted"/>
<comment type="caution">
    <text evidence="8">The sequence shown here is derived from an EMBL/GenBank/DDBJ whole genome shotgun (WGS) entry which is preliminary data.</text>
</comment>
<evidence type="ECO:0000256" key="2">
    <source>
        <dbReference type="ARBA" id="ARBA00022475"/>
    </source>
</evidence>
<dbReference type="Pfam" id="PF03176">
    <property type="entry name" value="MMPL"/>
    <property type="match status" value="2"/>
</dbReference>
<name>A0ABS1DNT3_9PROT</name>
<evidence type="ECO:0000259" key="7">
    <source>
        <dbReference type="PROSITE" id="PS50156"/>
    </source>
</evidence>
<evidence type="ECO:0000313" key="8">
    <source>
        <dbReference type="EMBL" id="MBK1671030.1"/>
    </source>
</evidence>
<feature type="transmembrane region" description="Helical" evidence="6">
    <location>
        <begin position="434"/>
        <end position="450"/>
    </location>
</feature>
<dbReference type="InterPro" id="IPR050545">
    <property type="entry name" value="Mycobact_MmpL"/>
</dbReference>
<feature type="transmembrane region" description="Helical" evidence="6">
    <location>
        <begin position="237"/>
        <end position="258"/>
    </location>
</feature>
<evidence type="ECO:0000256" key="4">
    <source>
        <dbReference type="ARBA" id="ARBA00022989"/>
    </source>
</evidence>